<name>A0ABS1J702_9BACL</name>
<accession>A0ABS1J702</accession>
<evidence type="ECO:0000313" key="1">
    <source>
        <dbReference type="EMBL" id="MBL0386067.1"/>
    </source>
</evidence>
<dbReference type="Proteomes" id="UP000602284">
    <property type="component" value="Unassembled WGS sequence"/>
</dbReference>
<evidence type="ECO:0000313" key="2">
    <source>
        <dbReference type="Proteomes" id="UP000602284"/>
    </source>
</evidence>
<gene>
    <name evidence="1" type="ORF">JJB07_05315</name>
</gene>
<proteinExistence type="predicted"/>
<protein>
    <submittedName>
        <fullName evidence="1">Uncharacterized protein</fullName>
    </submittedName>
</protein>
<sequence>MNFTEITKMEAIQKLSWYKETSEEIFKLLDQFRKATGNEQQVIKGSIEERYSSVKLEVKEYYNLLSKASTVKNYIAEALFWPAIQDIYVHISSVAKNRVGSDKFVSAVYDIGSYAGYWLGVL</sequence>
<reference evidence="1 2" key="1">
    <citation type="submission" date="2021-01" db="EMBL/GenBank/DDBJ databases">
        <title>Tumebacillus sp. strain ITR2 16S ribosomal RNA gene Genome sequencing and assembly.</title>
        <authorList>
            <person name="Kang M."/>
        </authorList>
    </citation>
    <scope>NUCLEOTIDE SEQUENCE [LARGE SCALE GENOMIC DNA]</scope>
    <source>
        <strain evidence="1 2">ITR2</strain>
    </source>
</reference>
<dbReference type="RefSeq" id="WP_201631861.1">
    <property type="nucleotide sequence ID" value="NZ_JAEQNB010000001.1"/>
</dbReference>
<keyword evidence="2" id="KW-1185">Reference proteome</keyword>
<dbReference type="EMBL" id="JAEQNB010000001">
    <property type="protein sequence ID" value="MBL0386067.1"/>
    <property type="molecule type" value="Genomic_DNA"/>
</dbReference>
<comment type="caution">
    <text evidence="1">The sequence shown here is derived from an EMBL/GenBank/DDBJ whole genome shotgun (WGS) entry which is preliminary data.</text>
</comment>
<organism evidence="1 2">
    <name type="scientific">Tumebacillus amylolyticus</name>
    <dbReference type="NCBI Taxonomy" id="2801339"/>
    <lineage>
        <taxon>Bacteria</taxon>
        <taxon>Bacillati</taxon>
        <taxon>Bacillota</taxon>
        <taxon>Bacilli</taxon>
        <taxon>Bacillales</taxon>
        <taxon>Alicyclobacillaceae</taxon>
        <taxon>Tumebacillus</taxon>
    </lineage>
</organism>